<proteinExistence type="predicted"/>
<protein>
    <submittedName>
        <fullName evidence="1">Uncharacterized protein</fullName>
    </submittedName>
</protein>
<dbReference type="Proteomes" id="UP001195483">
    <property type="component" value="Unassembled WGS sequence"/>
</dbReference>
<reference evidence="1" key="2">
    <citation type="journal article" date="2021" name="Genome Biol. Evol.">
        <title>Developing a high-quality reference genome for a parasitic bivalve with doubly uniparental inheritance (Bivalvia: Unionida).</title>
        <authorList>
            <person name="Smith C.H."/>
        </authorList>
    </citation>
    <scope>NUCLEOTIDE SEQUENCE</scope>
    <source>
        <strain evidence="1">CHS0354</strain>
        <tissue evidence="1">Mantle</tissue>
    </source>
</reference>
<sequence length="144" mass="16164">MIIVALTASATGTIKLNPFVIAKVKRPRHVQIIQTPTTTVEDIDDRYDMALSQLRDLIRSLPTQAEMSAKEYIRVDDIQETGQQLNDDDILTLASGNKVPIMLMKNIRLFGKLVNPDIFTAKVSRLTRLLCISLLYGCFDLCVI</sequence>
<name>A0AAE0RUE8_9BIVA</name>
<organism evidence="1 2">
    <name type="scientific">Potamilus streckersoni</name>
    <dbReference type="NCBI Taxonomy" id="2493646"/>
    <lineage>
        <taxon>Eukaryota</taxon>
        <taxon>Metazoa</taxon>
        <taxon>Spiralia</taxon>
        <taxon>Lophotrochozoa</taxon>
        <taxon>Mollusca</taxon>
        <taxon>Bivalvia</taxon>
        <taxon>Autobranchia</taxon>
        <taxon>Heteroconchia</taxon>
        <taxon>Palaeoheterodonta</taxon>
        <taxon>Unionida</taxon>
        <taxon>Unionoidea</taxon>
        <taxon>Unionidae</taxon>
        <taxon>Ambleminae</taxon>
        <taxon>Lampsilini</taxon>
        <taxon>Potamilus</taxon>
    </lineage>
</organism>
<accession>A0AAE0RUE8</accession>
<reference evidence="1" key="1">
    <citation type="journal article" date="2021" name="Genome Biol. Evol.">
        <title>A High-Quality Reference Genome for a Parasitic Bivalve with Doubly Uniparental Inheritance (Bivalvia: Unionida).</title>
        <authorList>
            <person name="Smith C.H."/>
        </authorList>
    </citation>
    <scope>NUCLEOTIDE SEQUENCE</scope>
    <source>
        <strain evidence="1">CHS0354</strain>
    </source>
</reference>
<evidence type="ECO:0000313" key="2">
    <source>
        <dbReference type="Proteomes" id="UP001195483"/>
    </source>
</evidence>
<evidence type="ECO:0000313" key="1">
    <source>
        <dbReference type="EMBL" id="KAK3579725.1"/>
    </source>
</evidence>
<reference evidence="1" key="3">
    <citation type="submission" date="2023-05" db="EMBL/GenBank/DDBJ databases">
        <authorList>
            <person name="Smith C.H."/>
        </authorList>
    </citation>
    <scope>NUCLEOTIDE SEQUENCE</scope>
    <source>
        <strain evidence="1">CHS0354</strain>
        <tissue evidence="1">Mantle</tissue>
    </source>
</reference>
<keyword evidence="2" id="KW-1185">Reference proteome</keyword>
<dbReference type="EMBL" id="JAEAOA010000582">
    <property type="protein sequence ID" value="KAK3579725.1"/>
    <property type="molecule type" value="Genomic_DNA"/>
</dbReference>
<comment type="caution">
    <text evidence="1">The sequence shown here is derived from an EMBL/GenBank/DDBJ whole genome shotgun (WGS) entry which is preliminary data.</text>
</comment>
<dbReference type="AlphaFoldDB" id="A0AAE0RUE8"/>
<gene>
    <name evidence="1" type="ORF">CHS0354_008866</name>
</gene>